<dbReference type="Pfam" id="PF18834">
    <property type="entry name" value="LPD22"/>
    <property type="match status" value="1"/>
</dbReference>
<name>A0A6J5KK54_9CAUD</name>
<sequence length="2089" mass="225632">MAADPIIPFDYLERAKRRSQQADPVADPMAATWQAMQQDQLRSTIIQAPDAATTANVTRVARDAGEAPGMVEDRVAEVAKAQQADRFTRVLGQYPAFTGWAIQNPRDAVAASEDHKPVSLIGSAWDALKAFDAWGTDPNVKPRAPGTVSMGSGPMAAGVGFNLADAKGSSQDYTPGKIAMRLGAGSAGLVQGALGVAEGFGEASQAYNPVDWAQKAAFGGSVGSIVADLARARRKAWGQTASEFEQGSQAVSVMGRGFLSGVESVPGSVAALGTTLVTGNPVLGASVLGGTTGGQSYGDARDAGLSVGASLTKAGIDAAIETGTEILPERYLGELAHGAPITKAIGRYLLSELGGEEAATLGQDFNQWAMIDANKGKSFADYAAEIAPHAVDTAIAVLTTGAVMGGAGSIARTLVRQTFAADQATREKALIDAHEKAAADSAYRKRDPEGYAAMVGYVAEAQGHSSVFVPASAVVAYQQSDAYDQFEDPFKPYQAQIDEAAATGGDVVLPADFALGKLPGTAAWSAVKDDLRLQPGGMSAREAEDLNGRLDEVVKELGTQQAASEQATAKDTDARAALVERVTRELQNAGFTPTNASAQAELIAQRVATRAARLGRNMQPGDFDTRIVSVLPPALAEMQQADNVDLVINAMRGGKDATKQTGKSLLDFIASKGGIEDRGGDVAAMGGDKWHKGKVGRRKLLKAFDAAQGNMLGSSGSNPNSVGNLLDAAISEGYFPDLLAMRENGEKIDDRVLLDAIGQELGGTPVYPEAAKVDNVRLAADELRQMLEDQGRDPSGMSDAEVRKAIADHVEAMRGDLGRAFDQALNEGPRGRITLPANGFGTGPATIELFQSRNPSTLLHELSHQWLEELRHDAELPDAPDQLKQDWQTVQDWFKANGHEITDGVIPTEAHELWARGGERYLMEGKSPSGALTRLFETFRGWLLNVYRTVDALRSPISPEIRAVFDRMLATDEEIQQQAQAQAMSPLFTDAAEAGMTGAEFDAYTRQVLGARDKAHADLLAKTMAAIKRRVTKAWNDERRGVVADETERLDAAPILASLRMMKEAPLSLEWLQDRMGQDVTDLLPKRVPPIWREGGANPDSVAEMSGFDSGQQMIEVLIGAERQHRQAKEGGDQRSMRARMIDEAADAEMQRRHGDDPFNDGSIEQEAIAAVNNELAGEVLASEIRILSRKTGQRPTPYKVARDWARGKVRGGAVADEASPGAIQRHARAVAKAGREAEKAMLAGKFDEAQRFKQQQMLSSALLAEAKAAHDEVIAAQARLAKIAKRKTMKTVDQGYLEQAHALLDDIDLGPRSQKSLERQGKWEEWAAAREAEGYDVLRPDAFQPGTHWSKLPVETFLGLDETIAQVMHLGRLKQRLLDNQEQREWDAVFDEAVSGAGNISGPPPADLAEPGWWDALKGKLLGVDAALLKMETVFDWLDGGNSNGVFNRIAFRPVADAQAREGDMLKDYYGRIKALFEAVPGDVAARWNDVLTPPFMDIHTERPMRINRKQAVAMALNIGNAGNLQRLADGYRVNPGAVEQWLNETLTAEEWQFVQGVWDTIDTLWPEIEALEKRVNGVAPEKVEPRSFTTPHGQMRGGYYPAIYDQSRDYRAAENAGKEADLFEGRYTRATTRASSTKERAERVKRPILLDLGVVNRHLGEVIHDISHREAVIQAHRFLSSERVRRAVDAALGPEIGRQLGPWVKFVANSWAQERAGNEGFGKWIGKARANATVVGMGFRATTMVTQIAGYSNSVEVVGAEPMAKALAQFSANPAAAVRAVMEKSGEVRHRMDTLDRDLRSEIAKAAASNPASKLARQAVDAKRFMFHGIGYMDMLVSVPTWMAGYSNAISVGMSEQDAIYAGDKAVRQSQGAGSPKDLAAIQRGTGKWGEALKLMTMFYSYFSAQYQRERTLGRDIMAVDGRRTRSMPKLAARAFFLLILPPLLTEVLRAAAGAGSPPDDDEWWTEWALRKMTVNAIGPIPVVRDVIEPIWQGARGAKVWNPSITPLQRAMDSIVNAGKDAGKLARGEDTKHATKDLLEAAGYMTGLVPGQVASATQFLVDVGEGDAQPKDAWDWIEGLSTGKIKE</sequence>
<evidence type="ECO:0000259" key="1">
    <source>
        <dbReference type="Pfam" id="PF18834"/>
    </source>
</evidence>
<protein>
    <recommendedName>
        <fullName evidence="1">Large polyvalent protein associated domain-containing protein</fullName>
    </recommendedName>
</protein>
<reference evidence="2" key="1">
    <citation type="submission" date="2020-04" db="EMBL/GenBank/DDBJ databases">
        <authorList>
            <person name="Chiriac C."/>
            <person name="Salcher M."/>
            <person name="Ghai R."/>
            <person name="Kavagutti S V."/>
        </authorList>
    </citation>
    <scope>NUCLEOTIDE SEQUENCE</scope>
</reference>
<evidence type="ECO:0000313" key="2">
    <source>
        <dbReference type="EMBL" id="CAB4120770.1"/>
    </source>
</evidence>
<dbReference type="InterPro" id="IPR040738">
    <property type="entry name" value="LPD22"/>
</dbReference>
<accession>A0A6J5KK54</accession>
<feature type="domain" description="Large polyvalent protein associated" evidence="1">
    <location>
        <begin position="47"/>
        <end position="130"/>
    </location>
</feature>
<proteinExistence type="predicted"/>
<organism evidence="2">
    <name type="scientific">uncultured Caudovirales phage</name>
    <dbReference type="NCBI Taxonomy" id="2100421"/>
    <lineage>
        <taxon>Viruses</taxon>
        <taxon>Duplodnaviria</taxon>
        <taxon>Heunggongvirae</taxon>
        <taxon>Uroviricota</taxon>
        <taxon>Caudoviricetes</taxon>
        <taxon>Peduoviridae</taxon>
        <taxon>Maltschvirus</taxon>
        <taxon>Maltschvirus maltsch</taxon>
    </lineage>
</organism>
<dbReference type="EMBL" id="LR796135">
    <property type="protein sequence ID" value="CAB4120770.1"/>
    <property type="molecule type" value="Genomic_DNA"/>
</dbReference>
<gene>
    <name evidence="2" type="ORF">UFOVP5_7</name>
</gene>